<comment type="caution">
    <text evidence="1">The sequence shown here is derived from an EMBL/GenBank/DDBJ whole genome shotgun (WGS) entry which is preliminary data.</text>
</comment>
<dbReference type="AlphaFoldDB" id="A0A9D0YUX9"/>
<protein>
    <submittedName>
        <fullName evidence="1">Exo-alpha-sialidase</fullName>
    </submittedName>
</protein>
<gene>
    <name evidence="1" type="ORF">IAA66_02975</name>
</gene>
<evidence type="ECO:0000313" key="2">
    <source>
        <dbReference type="Proteomes" id="UP000886819"/>
    </source>
</evidence>
<reference evidence="1" key="2">
    <citation type="journal article" date="2021" name="PeerJ">
        <title>Extensive microbial diversity within the chicken gut microbiome revealed by metagenomics and culture.</title>
        <authorList>
            <person name="Gilroy R."/>
            <person name="Ravi A."/>
            <person name="Getino M."/>
            <person name="Pursley I."/>
            <person name="Horton D.L."/>
            <person name="Alikhan N.F."/>
            <person name="Baker D."/>
            <person name="Gharbi K."/>
            <person name="Hall N."/>
            <person name="Watson M."/>
            <person name="Adriaenssens E.M."/>
            <person name="Foster-Nyarko E."/>
            <person name="Jarju S."/>
            <person name="Secka A."/>
            <person name="Antonio M."/>
            <person name="Oren A."/>
            <person name="Chaudhuri R.R."/>
            <person name="La Ragione R."/>
            <person name="Hildebrand F."/>
            <person name="Pallen M.J."/>
        </authorList>
    </citation>
    <scope>NUCLEOTIDE SEQUENCE</scope>
    <source>
        <strain evidence="1">ChiHile30-977</strain>
    </source>
</reference>
<dbReference type="InterPro" id="IPR036278">
    <property type="entry name" value="Sialidase_sf"/>
</dbReference>
<dbReference type="Proteomes" id="UP000886819">
    <property type="component" value="Unassembled WGS sequence"/>
</dbReference>
<dbReference type="EMBL" id="DVFI01000039">
    <property type="protein sequence ID" value="HIQ62534.1"/>
    <property type="molecule type" value="Genomic_DNA"/>
</dbReference>
<name>A0A9D0YUX9_9FIRM</name>
<organism evidence="1 2">
    <name type="scientific">Candidatus Avichristensenella intestinipullorum</name>
    <dbReference type="NCBI Taxonomy" id="2840693"/>
    <lineage>
        <taxon>Bacteria</taxon>
        <taxon>Bacillati</taxon>
        <taxon>Bacillota</taxon>
        <taxon>Clostridia</taxon>
        <taxon>Candidatus Avichristensenella</taxon>
    </lineage>
</organism>
<proteinExistence type="predicted"/>
<dbReference type="SUPFAM" id="SSF50939">
    <property type="entry name" value="Sialidases"/>
    <property type="match status" value="1"/>
</dbReference>
<accession>A0A9D0YUX9</accession>
<reference evidence="1" key="1">
    <citation type="submission" date="2020-10" db="EMBL/GenBank/DDBJ databases">
        <authorList>
            <person name="Gilroy R."/>
        </authorList>
    </citation>
    <scope>NUCLEOTIDE SEQUENCE</scope>
    <source>
        <strain evidence="1">ChiHile30-977</strain>
    </source>
</reference>
<dbReference type="Gene3D" id="2.120.10.10">
    <property type="match status" value="1"/>
</dbReference>
<sequence>MNHPQKIRPLANAYVEVARSDSPLTHYHGSCSVCVMPDGNLIASYNHGGPDYWMRDGFYAEACISADGGKTWENTLHHRLNHARAFRAGGKVYILGQLATEGIIANPDGTKRIKNGHKMGDIAVVCSADNGRTWGEQARLTHGERWHQAPSNVWYKDGYVYLVMEKAVYDAMNCWNVNELAPVLMRARETDDLTRAESWTFAEAPAFRDMIDFSKTDYFGIPYYATPENDEAVLAPHRRCAPMGWLETQVVQILDPDHNWYDPNGKTLHLIARAHTGLTGYACVVKVTENDDGTMTTGFVYAPSGKKHFYIPLPGGQMKFHIVYDAQTKLYWLLSTQATDSMIRVDRMPDDRFGLPDNERQRLVLHFSRNCIDWCFAGVVAQEQHPKCSRHYASMDIDGDDLVILSRSGDENAQSAHNGNIVTFHRVKDFRGLVY</sequence>
<evidence type="ECO:0000313" key="1">
    <source>
        <dbReference type="EMBL" id="HIQ62534.1"/>
    </source>
</evidence>
<dbReference type="CDD" id="cd15482">
    <property type="entry name" value="Sialidase_non-viral"/>
    <property type="match status" value="1"/>
</dbReference>